<reference evidence="2" key="1">
    <citation type="submission" date="2018-02" db="EMBL/GenBank/DDBJ databases">
        <authorList>
            <person name="Cohen D.B."/>
            <person name="Kent A.D."/>
        </authorList>
    </citation>
    <scope>NUCLEOTIDE SEQUENCE</scope>
</reference>
<evidence type="ECO:0000256" key="1">
    <source>
        <dbReference type="SAM" id="MobiDB-lite"/>
    </source>
</evidence>
<sequence>MELEKRKRGGEKEGEEGEEIKKVREEVGKGEGVVPSEEEVEEFFAILRRMKVAVKYFERGGNGEGWRAALGTEEGGVVDEEEEEEEEDKRDVMMMKKKKKKGHTREEESGILDLNATPEEGESNIGA</sequence>
<feature type="compositionally biased region" description="Acidic residues" evidence="1">
    <location>
        <begin position="76"/>
        <end position="88"/>
    </location>
</feature>
<dbReference type="EMBL" id="OIVN01001999">
    <property type="protein sequence ID" value="SPC99639.1"/>
    <property type="molecule type" value="Genomic_DNA"/>
</dbReference>
<evidence type="ECO:0000313" key="2">
    <source>
        <dbReference type="EMBL" id="SPC99639.1"/>
    </source>
</evidence>
<dbReference type="InterPro" id="IPR034577">
    <property type="entry name" value="NIMIN-2"/>
</dbReference>
<accession>A0A2N9GJM2</accession>
<feature type="region of interest" description="Disordered" evidence="1">
    <location>
        <begin position="63"/>
        <end position="127"/>
    </location>
</feature>
<dbReference type="PANTHER" id="PTHR35735">
    <property type="entry name" value="PROTEIN NIM1-INTERACTING 2"/>
    <property type="match status" value="1"/>
</dbReference>
<feature type="region of interest" description="Disordered" evidence="1">
    <location>
        <begin position="1"/>
        <end position="22"/>
    </location>
</feature>
<dbReference type="GO" id="GO:0010112">
    <property type="term" value="P:regulation of systemic acquired resistance"/>
    <property type="evidence" value="ECO:0007669"/>
    <property type="project" value="InterPro"/>
</dbReference>
<protein>
    <submittedName>
        <fullName evidence="2">Uncharacterized protein</fullName>
    </submittedName>
</protein>
<name>A0A2N9GJM2_FAGSY</name>
<proteinExistence type="predicted"/>
<dbReference type="PANTHER" id="PTHR35735:SF5">
    <property type="entry name" value="PROTEIN NIM1-INTERACTING 2"/>
    <property type="match status" value="1"/>
</dbReference>
<dbReference type="AlphaFoldDB" id="A0A2N9GJM2"/>
<organism evidence="2">
    <name type="scientific">Fagus sylvatica</name>
    <name type="common">Beechnut</name>
    <dbReference type="NCBI Taxonomy" id="28930"/>
    <lineage>
        <taxon>Eukaryota</taxon>
        <taxon>Viridiplantae</taxon>
        <taxon>Streptophyta</taxon>
        <taxon>Embryophyta</taxon>
        <taxon>Tracheophyta</taxon>
        <taxon>Spermatophyta</taxon>
        <taxon>Magnoliopsida</taxon>
        <taxon>eudicotyledons</taxon>
        <taxon>Gunneridae</taxon>
        <taxon>Pentapetalae</taxon>
        <taxon>rosids</taxon>
        <taxon>fabids</taxon>
        <taxon>Fagales</taxon>
        <taxon>Fagaceae</taxon>
        <taxon>Fagus</taxon>
    </lineage>
</organism>
<gene>
    <name evidence="2" type="ORF">FSB_LOCUS27521</name>
</gene>